<dbReference type="InterPro" id="IPR012347">
    <property type="entry name" value="Ferritin-like"/>
</dbReference>
<comment type="caution">
    <text evidence="3">The sequence shown here is derived from an EMBL/GenBank/DDBJ whole genome shotgun (WGS) entry which is preliminary data.</text>
</comment>
<dbReference type="AlphaFoldDB" id="A0A840NE30"/>
<feature type="compositionally biased region" description="Low complexity" evidence="1">
    <location>
        <begin position="77"/>
        <end position="87"/>
    </location>
</feature>
<feature type="region of interest" description="Disordered" evidence="1">
    <location>
        <begin position="1"/>
        <end position="44"/>
    </location>
</feature>
<dbReference type="Proteomes" id="UP000580474">
    <property type="component" value="Unassembled WGS sequence"/>
</dbReference>
<keyword evidence="4" id="KW-1185">Reference proteome</keyword>
<dbReference type="Pfam" id="PF03713">
    <property type="entry name" value="DUF305"/>
    <property type="match status" value="1"/>
</dbReference>
<dbReference type="InterPro" id="IPR005183">
    <property type="entry name" value="DUF305_CopM-like"/>
</dbReference>
<dbReference type="RefSeq" id="WP_184477213.1">
    <property type="nucleotide sequence ID" value="NZ_JACHIV010000001.1"/>
</dbReference>
<name>A0A840NE30_9PSEU</name>
<accession>A0A840NE30</accession>
<protein>
    <submittedName>
        <fullName evidence="3">Uncharacterized protein (DUF305 family)</fullName>
    </submittedName>
</protein>
<gene>
    <name evidence="3" type="ORF">BJ969_000677</name>
</gene>
<evidence type="ECO:0000313" key="4">
    <source>
        <dbReference type="Proteomes" id="UP000580474"/>
    </source>
</evidence>
<feature type="region of interest" description="Disordered" evidence="1">
    <location>
        <begin position="67"/>
        <end position="102"/>
    </location>
</feature>
<dbReference type="EMBL" id="JACHIV010000001">
    <property type="protein sequence ID" value="MBB5067589.1"/>
    <property type="molecule type" value="Genomic_DNA"/>
</dbReference>
<organism evidence="3 4">
    <name type="scientific">Saccharopolyspora gloriosae</name>
    <dbReference type="NCBI Taxonomy" id="455344"/>
    <lineage>
        <taxon>Bacteria</taxon>
        <taxon>Bacillati</taxon>
        <taxon>Actinomycetota</taxon>
        <taxon>Actinomycetes</taxon>
        <taxon>Pseudonocardiales</taxon>
        <taxon>Pseudonocardiaceae</taxon>
        <taxon>Saccharopolyspora</taxon>
    </lineage>
</organism>
<sequence length="247" mass="26041">MQRASFHRHRPTRTAPPGRAWSPSRYAPGGPTTAGPGVSPARGRARAPRLLVGAALACGLALTGCGPAEQPAPPPAADSSEPPGADAPETEEQEDAAHTSTDQEFARQLLAHHQQLLELTELAADSGDPEVAAYAAGIQRDRQAQADELTRWLTDTEDVPSGSAPEDLVAGESRVPGMPSAELVDRLRQARGPEFTGPFKEAMAGLYDGGEQLAQAELEEGSATQMRSLAERILDGRDVERADLTAL</sequence>
<proteinExistence type="predicted"/>
<dbReference type="PANTHER" id="PTHR36933:SF1">
    <property type="entry name" value="SLL0788 PROTEIN"/>
    <property type="match status" value="1"/>
</dbReference>
<dbReference type="Gene3D" id="1.20.1260.10">
    <property type="match status" value="1"/>
</dbReference>
<feature type="compositionally biased region" description="Basic residues" evidence="1">
    <location>
        <begin position="1"/>
        <end position="12"/>
    </location>
</feature>
<feature type="region of interest" description="Disordered" evidence="1">
    <location>
        <begin position="156"/>
        <end position="176"/>
    </location>
</feature>
<dbReference type="PANTHER" id="PTHR36933">
    <property type="entry name" value="SLL0788 PROTEIN"/>
    <property type="match status" value="1"/>
</dbReference>
<evidence type="ECO:0000313" key="3">
    <source>
        <dbReference type="EMBL" id="MBB5067589.1"/>
    </source>
</evidence>
<feature type="compositionally biased region" description="Low complexity" evidence="1">
    <location>
        <begin position="27"/>
        <end position="44"/>
    </location>
</feature>
<reference evidence="3 4" key="1">
    <citation type="submission" date="2020-08" db="EMBL/GenBank/DDBJ databases">
        <title>Sequencing the genomes of 1000 actinobacteria strains.</title>
        <authorList>
            <person name="Klenk H.-P."/>
        </authorList>
    </citation>
    <scope>NUCLEOTIDE SEQUENCE [LARGE SCALE GENOMIC DNA]</scope>
    <source>
        <strain evidence="3 4">DSM 45582</strain>
    </source>
</reference>
<evidence type="ECO:0000256" key="1">
    <source>
        <dbReference type="SAM" id="MobiDB-lite"/>
    </source>
</evidence>
<feature type="domain" description="DUF305" evidence="2">
    <location>
        <begin position="102"/>
        <end position="245"/>
    </location>
</feature>
<evidence type="ECO:0000259" key="2">
    <source>
        <dbReference type="Pfam" id="PF03713"/>
    </source>
</evidence>